<protein>
    <submittedName>
        <fullName evidence="1">Uncharacterized protein</fullName>
    </submittedName>
</protein>
<comment type="caution">
    <text evidence="1">The sequence shown here is derived from an EMBL/GenBank/DDBJ whole genome shotgun (WGS) entry which is preliminary data.</text>
</comment>
<gene>
    <name evidence="1" type="ORF">PGIGA_G00213120</name>
</gene>
<proteinExistence type="predicted"/>
<dbReference type="EMBL" id="CM040458">
    <property type="protein sequence ID" value="MCI4378205.1"/>
    <property type="molecule type" value="Genomic_DNA"/>
</dbReference>
<reference evidence="1 2" key="1">
    <citation type="journal article" date="2022" name="bioRxiv">
        <title>An ancient truncated duplication of the anti-Mullerian hormone receptor type 2 gene is a potential conserved master sex determinant in the Pangasiidae catfish family.</title>
        <authorList>
            <person name="Wen M."/>
            <person name="Pan Q."/>
            <person name="Jouanno E."/>
            <person name="Montfort J."/>
            <person name="Zahm M."/>
            <person name="Cabau C."/>
            <person name="Klopp C."/>
            <person name="Iampietro C."/>
            <person name="Roques C."/>
            <person name="Bouchez O."/>
            <person name="Castinel A."/>
            <person name="Donnadieu C."/>
            <person name="Parrinello H."/>
            <person name="Poncet C."/>
            <person name="Belmonte E."/>
            <person name="Gautier V."/>
            <person name="Avarre J.-C."/>
            <person name="Dugue R."/>
            <person name="Gustiano R."/>
            <person name="Ha T.T.T."/>
            <person name="Campet M."/>
            <person name="Sriphairoj K."/>
            <person name="Ribolli J."/>
            <person name="de Almeida F.L."/>
            <person name="Desvignes T."/>
            <person name="Postlethwait J.H."/>
            <person name="Bucao C.F."/>
            <person name="Robinson-Rechavi M."/>
            <person name="Bobe J."/>
            <person name="Herpin A."/>
            <person name="Guiguen Y."/>
        </authorList>
    </citation>
    <scope>NUCLEOTIDE SEQUENCE [LARGE SCALE GENOMIC DNA]</scope>
    <source>
        <strain evidence="1">YG-Dec2019</strain>
    </source>
</reference>
<organism evidence="1 2">
    <name type="scientific">Pangasianodon gigas</name>
    <name type="common">Mekong giant catfish</name>
    <name type="synonym">Pangasius gigas</name>
    <dbReference type="NCBI Taxonomy" id="30993"/>
    <lineage>
        <taxon>Eukaryota</taxon>
        <taxon>Metazoa</taxon>
        <taxon>Chordata</taxon>
        <taxon>Craniata</taxon>
        <taxon>Vertebrata</taxon>
        <taxon>Euteleostomi</taxon>
        <taxon>Actinopterygii</taxon>
        <taxon>Neopterygii</taxon>
        <taxon>Teleostei</taxon>
        <taxon>Ostariophysi</taxon>
        <taxon>Siluriformes</taxon>
        <taxon>Pangasiidae</taxon>
        <taxon>Pangasianodon</taxon>
    </lineage>
</organism>
<keyword evidence="2" id="KW-1185">Reference proteome</keyword>
<accession>A0ACC5WHU4</accession>
<sequence length="73" mass="8019">MAYAAEGKVMADTAKAENSPTFPSANCPEHVSTQQASDLMRLPAHCGKRKVRHGLTDKLYIKGNFLILKLTVF</sequence>
<dbReference type="Proteomes" id="UP000829447">
    <property type="component" value="Linkage Group LG5"/>
</dbReference>
<evidence type="ECO:0000313" key="2">
    <source>
        <dbReference type="Proteomes" id="UP000829447"/>
    </source>
</evidence>
<evidence type="ECO:0000313" key="1">
    <source>
        <dbReference type="EMBL" id="MCI4378205.1"/>
    </source>
</evidence>
<name>A0ACC5WHU4_PANGG</name>